<accession>A0AAV7M0W8</accession>
<evidence type="ECO:0000313" key="1">
    <source>
        <dbReference type="EMBL" id="KAJ1097091.1"/>
    </source>
</evidence>
<dbReference type="Proteomes" id="UP001066276">
    <property type="component" value="Chromosome 10"/>
</dbReference>
<protein>
    <submittedName>
        <fullName evidence="1">Uncharacterized protein</fullName>
    </submittedName>
</protein>
<keyword evidence="2" id="KW-1185">Reference proteome</keyword>
<dbReference type="EMBL" id="JANPWB010000014">
    <property type="protein sequence ID" value="KAJ1097091.1"/>
    <property type="molecule type" value="Genomic_DNA"/>
</dbReference>
<reference evidence="1" key="1">
    <citation type="journal article" date="2022" name="bioRxiv">
        <title>Sequencing and chromosome-scale assembly of the giantPleurodeles waltlgenome.</title>
        <authorList>
            <person name="Brown T."/>
            <person name="Elewa A."/>
            <person name="Iarovenko S."/>
            <person name="Subramanian E."/>
            <person name="Araus A.J."/>
            <person name="Petzold A."/>
            <person name="Susuki M."/>
            <person name="Suzuki K.-i.T."/>
            <person name="Hayashi T."/>
            <person name="Toyoda A."/>
            <person name="Oliveira C."/>
            <person name="Osipova E."/>
            <person name="Leigh N.D."/>
            <person name="Simon A."/>
            <person name="Yun M.H."/>
        </authorList>
    </citation>
    <scope>NUCLEOTIDE SEQUENCE</scope>
    <source>
        <strain evidence="1">20211129_DDA</strain>
        <tissue evidence="1">Liver</tissue>
    </source>
</reference>
<organism evidence="1 2">
    <name type="scientific">Pleurodeles waltl</name>
    <name type="common">Iberian ribbed newt</name>
    <dbReference type="NCBI Taxonomy" id="8319"/>
    <lineage>
        <taxon>Eukaryota</taxon>
        <taxon>Metazoa</taxon>
        <taxon>Chordata</taxon>
        <taxon>Craniata</taxon>
        <taxon>Vertebrata</taxon>
        <taxon>Euteleostomi</taxon>
        <taxon>Amphibia</taxon>
        <taxon>Batrachia</taxon>
        <taxon>Caudata</taxon>
        <taxon>Salamandroidea</taxon>
        <taxon>Salamandridae</taxon>
        <taxon>Pleurodelinae</taxon>
        <taxon>Pleurodeles</taxon>
    </lineage>
</organism>
<dbReference type="AlphaFoldDB" id="A0AAV7M0W8"/>
<gene>
    <name evidence="1" type="ORF">NDU88_002218</name>
</gene>
<comment type="caution">
    <text evidence="1">The sequence shown here is derived from an EMBL/GenBank/DDBJ whole genome shotgun (WGS) entry which is preliminary data.</text>
</comment>
<sequence>MKPRLRAWSEGVGAVPRAVGHQESSHAIGVLPRMRTSVLSEFSFRRLSLIQSATSFMPSCRLVLALAGSLSVGEEIPFGCADQVVVFAGRVLEGGHVVSGVVLAPGSLEGATGFLRFLKGVREPERFFGVGLSMRASEGSKVVCAVGDPVREAEGCVVGVGGEGRLVDGERGEELFFGDFVPLSTTDGLSAEVAGLASECEVDTAVVGPV</sequence>
<proteinExistence type="predicted"/>
<name>A0AAV7M0W8_PLEWA</name>
<evidence type="ECO:0000313" key="2">
    <source>
        <dbReference type="Proteomes" id="UP001066276"/>
    </source>
</evidence>